<dbReference type="eggNOG" id="COG4964">
    <property type="taxonomic scope" value="Bacteria"/>
</dbReference>
<dbReference type="PROSITE" id="PS50914">
    <property type="entry name" value="BON"/>
    <property type="match status" value="1"/>
</dbReference>
<gene>
    <name evidence="2" type="ORF">A0U89_05340</name>
</gene>
<organism evidence="2 3">
    <name type="scientific">Kozakia baliensis</name>
    <dbReference type="NCBI Taxonomy" id="153496"/>
    <lineage>
        <taxon>Bacteria</taxon>
        <taxon>Pseudomonadati</taxon>
        <taxon>Pseudomonadota</taxon>
        <taxon>Alphaproteobacteria</taxon>
        <taxon>Acetobacterales</taxon>
        <taxon>Acetobacteraceae</taxon>
        <taxon>Kozakia</taxon>
    </lineage>
</organism>
<keyword evidence="3" id="KW-1185">Reference proteome</keyword>
<name>A0A1D8USK9_9PROT</name>
<dbReference type="Pfam" id="PF04972">
    <property type="entry name" value="BON"/>
    <property type="match status" value="1"/>
</dbReference>
<evidence type="ECO:0000313" key="2">
    <source>
        <dbReference type="EMBL" id="AOX16645.1"/>
    </source>
</evidence>
<dbReference type="InterPro" id="IPR001775">
    <property type="entry name" value="GspD/PilQ"/>
</dbReference>
<protein>
    <submittedName>
        <fullName evidence="2">Uncharacterized protein</fullName>
    </submittedName>
</protein>
<dbReference type="InterPro" id="IPR032789">
    <property type="entry name" value="T2SS-T3SS_pil_N"/>
</dbReference>
<dbReference type="PANTHER" id="PTHR30332:SF17">
    <property type="entry name" value="TYPE IV PILIATION SYSTEM PROTEIN DR_0774-RELATED"/>
    <property type="match status" value="1"/>
</dbReference>
<dbReference type="InterPro" id="IPR004846">
    <property type="entry name" value="T2SS/T3SS_dom"/>
</dbReference>
<dbReference type="Pfam" id="PF13629">
    <property type="entry name" value="T2SS-T3SS_pil_N"/>
    <property type="match status" value="1"/>
</dbReference>
<sequence>MQFQSVPRAVSNKKKWLVVTVCCGVATVVSSPVNAQSAGSAVMGVDDAHVGRGTNLSVGGGRLLRLPRPASNVMVADPSIMDVQYTDHDNLFIFGKKPGHTTFIVIDQNGRTMISSEVTVSFNMDAMHSAIAAEGGQGISVQVSPQGVVLSGSVPNARAAAHLEQLAQQYAGGSTKVLNRLTIAEPVQVNLQVRVAEVQRQVSQDLGFNWSTVFSNIGSFAIGAATGGLSGAPTAISDGVSAYNALSGSYTSHHGSVTGTLDAMASEGLATMLAEPNLTTMSGESAKFLSGGQFPVPVPQGYGNVGITYKNYGVSVSFTPTVLADGTISMHVAPEVSSVSTQPSDGAYSFPGGSGGVVPAIRSNRADTTIQLASGQSFAIGGLITNDANNSISKVAGLGDIPVLGALFRSTSFQRNESELIIVVTAYIVHPSDHAPALPTDYVRPTSALESLLLNRTALGQAPATDPLRAPHLQGAGGFLYQ</sequence>
<dbReference type="InterPro" id="IPR050810">
    <property type="entry name" value="Bact_Secretion_Sys_Channel"/>
</dbReference>
<dbReference type="PRINTS" id="PR00811">
    <property type="entry name" value="BCTERIALGSPD"/>
</dbReference>
<dbReference type="OrthoDB" id="9775455at2"/>
<reference evidence="2 3" key="1">
    <citation type="journal article" date="2016" name="Microb. Cell Fact.">
        <title>Dissection of exopolysaccharide biosynthesis in Kozakia baliensis.</title>
        <authorList>
            <person name="Brandt J.U."/>
            <person name="Jakob F."/>
            <person name="Behr J."/>
            <person name="Geissler A.J."/>
            <person name="Vogel R.F."/>
        </authorList>
    </citation>
    <scope>NUCLEOTIDE SEQUENCE [LARGE SCALE GENOMIC DNA]</scope>
    <source>
        <strain evidence="2 3">DSM 14400</strain>
    </source>
</reference>
<accession>A0A1D8USK9</accession>
<evidence type="ECO:0000313" key="3">
    <source>
        <dbReference type="Proteomes" id="UP000179145"/>
    </source>
</evidence>
<comment type="similarity">
    <text evidence="1">Belongs to the bacterial secretin family.</text>
</comment>
<dbReference type="InterPro" id="IPR007055">
    <property type="entry name" value="BON_dom"/>
</dbReference>
<dbReference type="PANTHER" id="PTHR30332">
    <property type="entry name" value="PROBABLE GENERAL SECRETION PATHWAY PROTEIN D"/>
    <property type="match status" value="1"/>
</dbReference>
<dbReference type="STRING" id="153496.A0U89_05340"/>
<dbReference type="Pfam" id="PF00263">
    <property type="entry name" value="Secretin"/>
    <property type="match status" value="1"/>
</dbReference>
<dbReference type="GO" id="GO:0015627">
    <property type="term" value="C:type II protein secretion system complex"/>
    <property type="evidence" value="ECO:0007669"/>
    <property type="project" value="TreeGrafter"/>
</dbReference>
<dbReference type="Proteomes" id="UP000179145">
    <property type="component" value="Chromosome"/>
</dbReference>
<dbReference type="AlphaFoldDB" id="A0A1D8USK9"/>
<dbReference type="EMBL" id="CP014674">
    <property type="protein sequence ID" value="AOX16645.1"/>
    <property type="molecule type" value="Genomic_DNA"/>
</dbReference>
<dbReference type="RefSeq" id="WP_083278331.1">
    <property type="nucleotide sequence ID" value="NZ_BJVW01000019.1"/>
</dbReference>
<proteinExistence type="inferred from homology"/>
<dbReference type="GO" id="GO:0009306">
    <property type="term" value="P:protein secretion"/>
    <property type="evidence" value="ECO:0007669"/>
    <property type="project" value="InterPro"/>
</dbReference>
<evidence type="ECO:0000256" key="1">
    <source>
        <dbReference type="RuleBase" id="RU004003"/>
    </source>
</evidence>
<dbReference type="KEGG" id="kba:A0U89_05340"/>